<name>A0ABV2RY32_BRAJP</name>
<proteinExistence type="inferred from homology"/>
<dbReference type="InterPro" id="IPR006311">
    <property type="entry name" value="TAT_signal"/>
</dbReference>
<comment type="similarity">
    <text evidence="1">Belongs to the SCO1/2 family.</text>
</comment>
<sequence>MTATRRRVLGLATGLLLAGAGRSSRAQSSEATSAARLMDDLMWNRGPIGGPFALIDHTGKLRTDEDFRGKVLLIYFGYSYCPDVCPTDLQQIGLAIDGLDAAAEAIQPIFITLDPERDTAAHLAGYVPAFHPRLIGLTGRAEQIRRVALAYKVYYAKHPPDSPDYVIDHSSFMYLVDKAGKYIGFFPPGTAAARIIEMITLHLSDRTKR</sequence>
<dbReference type="SUPFAM" id="SSF52833">
    <property type="entry name" value="Thioredoxin-like"/>
    <property type="match status" value="1"/>
</dbReference>
<dbReference type="InterPro" id="IPR003782">
    <property type="entry name" value="SCO1/SenC"/>
</dbReference>
<dbReference type="CDD" id="cd02968">
    <property type="entry name" value="SCO"/>
    <property type="match status" value="1"/>
</dbReference>
<organism evidence="2 3">
    <name type="scientific">Bradyrhizobium japonicum</name>
    <dbReference type="NCBI Taxonomy" id="375"/>
    <lineage>
        <taxon>Bacteria</taxon>
        <taxon>Pseudomonadati</taxon>
        <taxon>Pseudomonadota</taxon>
        <taxon>Alphaproteobacteria</taxon>
        <taxon>Hyphomicrobiales</taxon>
        <taxon>Nitrobacteraceae</taxon>
        <taxon>Bradyrhizobium</taxon>
    </lineage>
</organism>
<reference evidence="2 3" key="1">
    <citation type="submission" date="2024-06" db="EMBL/GenBank/DDBJ databases">
        <title>Genomic Encyclopedia of Type Strains, Phase V (KMG-V): Genome sequencing to study the core and pangenomes of soil and plant-associated prokaryotes.</title>
        <authorList>
            <person name="Whitman W."/>
        </authorList>
    </citation>
    <scope>NUCLEOTIDE SEQUENCE [LARGE SCALE GENOMIC DNA]</scope>
    <source>
        <strain evidence="2 3">USDA 160</strain>
    </source>
</reference>
<evidence type="ECO:0000313" key="2">
    <source>
        <dbReference type="EMBL" id="MET4721832.1"/>
    </source>
</evidence>
<comment type="caution">
    <text evidence="2">The sequence shown here is derived from an EMBL/GenBank/DDBJ whole genome shotgun (WGS) entry which is preliminary data.</text>
</comment>
<dbReference type="InterPro" id="IPR036249">
    <property type="entry name" value="Thioredoxin-like_sf"/>
</dbReference>
<dbReference type="Proteomes" id="UP001549291">
    <property type="component" value="Unassembled WGS sequence"/>
</dbReference>
<dbReference type="Pfam" id="PF02630">
    <property type="entry name" value="SCO1-SenC"/>
    <property type="match status" value="1"/>
</dbReference>
<dbReference type="EMBL" id="JBEPTQ010000002">
    <property type="protein sequence ID" value="MET4721832.1"/>
    <property type="molecule type" value="Genomic_DNA"/>
</dbReference>
<evidence type="ECO:0000256" key="1">
    <source>
        <dbReference type="ARBA" id="ARBA00010996"/>
    </source>
</evidence>
<keyword evidence="3" id="KW-1185">Reference proteome</keyword>
<accession>A0ABV2RY32</accession>
<gene>
    <name evidence="2" type="ORF">ABIF63_005938</name>
</gene>
<protein>
    <submittedName>
        <fullName evidence="2">Cytochrome oxidase Cu insertion factor (SCO1/SenC/PrrC family)</fullName>
    </submittedName>
</protein>
<dbReference type="PANTHER" id="PTHR12151:SF25">
    <property type="entry name" value="LINALOOL DEHYDRATASE_ISOMERASE DOMAIN-CONTAINING PROTEIN"/>
    <property type="match status" value="1"/>
</dbReference>
<dbReference type="Gene3D" id="3.40.30.10">
    <property type="entry name" value="Glutaredoxin"/>
    <property type="match status" value="1"/>
</dbReference>
<dbReference type="PROSITE" id="PS51318">
    <property type="entry name" value="TAT"/>
    <property type="match status" value="1"/>
</dbReference>
<evidence type="ECO:0000313" key="3">
    <source>
        <dbReference type="Proteomes" id="UP001549291"/>
    </source>
</evidence>
<dbReference type="PANTHER" id="PTHR12151">
    <property type="entry name" value="ELECTRON TRANSPORT PROTIN SCO1/SENC FAMILY MEMBER"/>
    <property type="match status" value="1"/>
</dbReference>